<dbReference type="PANTHER" id="PTHR33449:SF1">
    <property type="entry name" value="NUCLEOID-ASSOCIATED PROTEIN YBAB"/>
    <property type="match status" value="1"/>
</dbReference>
<evidence type="ECO:0000256" key="1">
    <source>
        <dbReference type="ARBA" id="ARBA00023125"/>
    </source>
</evidence>
<accession>X1VFS4</accession>
<protein>
    <recommendedName>
        <fullName evidence="3">Nucleoid-associated protein</fullName>
    </recommendedName>
</protein>
<comment type="caution">
    <text evidence="2">The sequence shown here is derived from an EMBL/GenBank/DDBJ whole genome shotgun (WGS) entry which is preliminary data.</text>
</comment>
<evidence type="ECO:0000313" key="2">
    <source>
        <dbReference type="EMBL" id="GAJ13316.1"/>
    </source>
</evidence>
<dbReference type="PIRSF" id="PIRSF004555">
    <property type="entry name" value="UCP004555"/>
    <property type="match status" value="1"/>
</dbReference>
<reference evidence="2" key="1">
    <citation type="journal article" date="2014" name="Front. Microbiol.">
        <title>High frequency of phylogenetically diverse reductive dehalogenase-homologous genes in deep subseafloor sedimentary metagenomes.</title>
        <authorList>
            <person name="Kawai M."/>
            <person name="Futagami T."/>
            <person name="Toyoda A."/>
            <person name="Takaki Y."/>
            <person name="Nishi S."/>
            <person name="Hori S."/>
            <person name="Arai W."/>
            <person name="Tsubouchi T."/>
            <person name="Morono Y."/>
            <person name="Uchiyama I."/>
            <person name="Ito T."/>
            <person name="Fujiyama A."/>
            <person name="Inagaki F."/>
            <person name="Takami H."/>
        </authorList>
    </citation>
    <scope>NUCLEOTIDE SEQUENCE</scope>
    <source>
        <strain evidence="2">Expedition CK06-06</strain>
    </source>
</reference>
<keyword evidence="1" id="KW-0238">DNA-binding</keyword>
<dbReference type="PANTHER" id="PTHR33449">
    <property type="entry name" value="NUCLEOID-ASSOCIATED PROTEIN YBAB"/>
    <property type="match status" value="1"/>
</dbReference>
<dbReference type="InterPro" id="IPR004401">
    <property type="entry name" value="YbaB/EbfC"/>
</dbReference>
<sequence>MSLNYGNMMKQAKIMQQKLLEIQQELKKMEFEASAGGGAVKVRVNGGQEIVEVKIDKDMVDSSDMEMIEDMVMVAINDAIKQSKDEAKNRMAGLTGGMNIPGLF</sequence>
<name>X1VFS4_9ZZZZ</name>
<dbReference type="InterPro" id="IPR036894">
    <property type="entry name" value="YbaB-like_sf"/>
</dbReference>
<dbReference type="HAMAP" id="MF_00274">
    <property type="entry name" value="DNA_YbaB_EbfC"/>
    <property type="match status" value="1"/>
</dbReference>
<organism evidence="2">
    <name type="scientific">marine sediment metagenome</name>
    <dbReference type="NCBI Taxonomy" id="412755"/>
    <lineage>
        <taxon>unclassified sequences</taxon>
        <taxon>metagenomes</taxon>
        <taxon>ecological metagenomes</taxon>
    </lineage>
</organism>
<dbReference type="GO" id="GO:0005829">
    <property type="term" value="C:cytosol"/>
    <property type="evidence" value="ECO:0007669"/>
    <property type="project" value="TreeGrafter"/>
</dbReference>
<dbReference type="AlphaFoldDB" id="X1VFS4"/>
<evidence type="ECO:0008006" key="3">
    <source>
        <dbReference type="Google" id="ProtNLM"/>
    </source>
</evidence>
<dbReference type="Gene3D" id="3.30.1310.10">
    <property type="entry name" value="Nucleoid-associated protein YbaB-like domain"/>
    <property type="match status" value="1"/>
</dbReference>
<dbReference type="EMBL" id="BARW01029791">
    <property type="protein sequence ID" value="GAJ13316.1"/>
    <property type="molecule type" value="Genomic_DNA"/>
</dbReference>
<dbReference type="NCBIfam" id="TIGR00103">
    <property type="entry name" value="DNA_YbaB_EbfC"/>
    <property type="match status" value="1"/>
</dbReference>
<dbReference type="SUPFAM" id="SSF82607">
    <property type="entry name" value="YbaB-like"/>
    <property type="match status" value="1"/>
</dbReference>
<gene>
    <name evidence="2" type="ORF">S12H4_47787</name>
</gene>
<proteinExistence type="inferred from homology"/>
<dbReference type="Pfam" id="PF02575">
    <property type="entry name" value="YbaB_DNA_bd"/>
    <property type="match status" value="1"/>
</dbReference>
<dbReference type="GO" id="GO:0003677">
    <property type="term" value="F:DNA binding"/>
    <property type="evidence" value="ECO:0007669"/>
    <property type="project" value="UniProtKB-KW"/>
</dbReference>